<gene>
    <name evidence="1" type="ordered locus">Tter_0444</name>
</gene>
<keyword evidence="2" id="KW-1185">Reference proteome</keyword>
<dbReference type="AlphaFoldDB" id="D1CEK9"/>
<evidence type="ECO:0000313" key="2">
    <source>
        <dbReference type="Proteomes" id="UP000000323"/>
    </source>
</evidence>
<sequence>MSYGYESTNLSDTAREIKQYIYDSTIYEKSPEPLKGDASWWADQTGIPEEEIIPALEELVASNTLIKQEDDSNPVYIYVPMTVVSPELHGPTQE</sequence>
<protein>
    <submittedName>
        <fullName evidence="1">Uncharacterized protein</fullName>
    </submittedName>
</protein>
<dbReference type="RefSeq" id="WP_012874400.1">
    <property type="nucleotide sequence ID" value="NC_013525.1"/>
</dbReference>
<dbReference type="HOGENOM" id="CLU_2385181_0_0_0"/>
<dbReference type="KEGG" id="ttr:Tter_0444"/>
<organism evidence="1 2">
    <name type="scientific">Thermobaculum terrenum (strain ATCC BAA-798 / CCMEE 7001 / YNP1)</name>
    <dbReference type="NCBI Taxonomy" id="525904"/>
    <lineage>
        <taxon>Bacteria</taxon>
        <taxon>Bacillati</taxon>
        <taxon>Chloroflexota</taxon>
        <taxon>Chloroflexia</taxon>
        <taxon>Candidatus Thermobaculales</taxon>
        <taxon>Candidatus Thermobaculaceae</taxon>
        <taxon>Thermobaculum</taxon>
    </lineage>
</organism>
<reference evidence="2" key="1">
    <citation type="journal article" date="2010" name="Stand. Genomic Sci.">
        <title>Complete genome sequence of 'Thermobaculum terrenum' type strain (YNP1).</title>
        <authorList>
            <person name="Kiss H."/>
            <person name="Cleland D."/>
            <person name="Lapidus A."/>
            <person name="Lucas S."/>
            <person name="Glavina Del Rio T."/>
            <person name="Nolan M."/>
            <person name="Tice H."/>
            <person name="Han C."/>
            <person name="Goodwin L."/>
            <person name="Pitluck S."/>
            <person name="Liolios K."/>
            <person name="Ivanova N."/>
            <person name="Mavromatis K."/>
            <person name="Ovchinnikova G."/>
            <person name="Pati A."/>
            <person name="Chen A."/>
            <person name="Palaniappan K."/>
            <person name="Land M."/>
            <person name="Hauser L."/>
            <person name="Chang Y."/>
            <person name="Jeffries C."/>
            <person name="Lu M."/>
            <person name="Brettin T."/>
            <person name="Detter J."/>
            <person name="Goker M."/>
            <person name="Tindall B."/>
            <person name="Beck B."/>
            <person name="McDermott T."/>
            <person name="Woyke T."/>
            <person name="Bristow J."/>
            <person name="Eisen J."/>
            <person name="Markowitz V."/>
            <person name="Hugenholtz P."/>
            <person name="Kyrpides N."/>
            <person name="Klenk H."/>
            <person name="Cheng J."/>
        </authorList>
    </citation>
    <scope>NUCLEOTIDE SEQUENCE [LARGE SCALE GENOMIC DNA]</scope>
    <source>
        <strain evidence="2">ATCC BAA-798 / YNP1</strain>
    </source>
</reference>
<dbReference type="Proteomes" id="UP000000323">
    <property type="component" value="Chromosome 1"/>
</dbReference>
<accession>D1CEK9</accession>
<name>D1CEK9_THET1</name>
<dbReference type="STRING" id="525904.Tter_0444"/>
<evidence type="ECO:0000313" key="1">
    <source>
        <dbReference type="EMBL" id="ACZ41365.1"/>
    </source>
</evidence>
<proteinExistence type="predicted"/>
<dbReference type="EMBL" id="CP001825">
    <property type="protein sequence ID" value="ACZ41365.1"/>
    <property type="molecule type" value="Genomic_DNA"/>
</dbReference>